<comment type="similarity">
    <text evidence="1">Belongs to the LysR transcriptional regulatory family.</text>
</comment>
<dbReference type="InterPro" id="IPR000847">
    <property type="entry name" value="LysR_HTH_N"/>
</dbReference>
<dbReference type="InterPro" id="IPR036390">
    <property type="entry name" value="WH_DNA-bd_sf"/>
</dbReference>
<dbReference type="PANTHER" id="PTHR30346:SF0">
    <property type="entry name" value="HCA OPERON TRANSCRIPTIONAL ACTIVATOR HCAR"/>
    <property type="match status" value="1"/>
</dbReference>
<keyword evidence="7" id="KW-1185">Reference proteome</keyword>
<name>A0ABY8H738_9MICC</name>
<dbReference type="SUPFAM" id="SSF53850">
    <property type="entry name" value="Periplasmic binding protein-like II"/>
    <property type="match status" value="1"/>
</dbReference>
<dbReference type="SUPFAM" id="SSF46785">
    <property type="entry name" value="Winged helix' DNA-binding domain"/>
    <property type="match status" value="1"/>
</dbReference>
<evidence type="ECO:0000313" key="7">
    <source>
        <dbReference type="Proteomes" id="UP001219037"/>
    </source>
</evidence>
<proteinExistence type="inferred from homology"/>
<dbReference type="RefSeq" id="WP_278157608.1">
    <property type="nucleotide sequence ID" value="NZ_CP121252.1"/>
</dbReference>
<feature type="domain" description="HTH lysR-type" evidence="5">
    <location>
        <begin position="16"/>
        <end position="74"/>
    </location>
</feature>
<organism evidence="6 7">
    <name type="scientific">Citricoccus muralis</name>
    <dbReference type="NCBI Taxonomy" id="169134"/>
    <lineage>
        <taxon>Bacteria</taxon>
        <taxon>Bacillati</taxon>
        <taxon>Actinomycetota</taxon>
        <taxon>Actinomycetes</taxon>
        <taxon>Micrococcales</taxon>
        <taxon>Micrococcaceae</taxon>
        <taxon>Citricoccus</taxon>
    </lineage>
</organism>
<dbReference type="PROSITE" id="PS50931">
    <property type="entry name" value="HTH_LYSR"/>
    <property type="match status" value="1"/>
</dbReference>
<dbReference type="PANTHER" id="PTHR30346">
    <property type="entry name" value="TRANSCRIPTIONAL DUAL REGULATOR HCAR-RELATED"/>
    <property type="match status" value="1"/>
</dbReference>
<dbReference type="InterPro" id="IPR005119">
    <property type="entry name" value="LysR_subst-bd"/>
</dbReference>
<evidence type="ECO:0000259" key="5">
    <source>
        <dbReference type="PROSITE" id="PS50931"/>
    </source>
</evidence>
<dbReference type="InterPro" id="IPR036388">
    <property type="entry name" value="WH-like_DNA-bd_sf"/>
</dbReference>
<evidence type="ECO:0000256" key="4">
    <source>
        <dbReference type="ARBA" id="ARBA00023163"/>
    </source>
</evidence>
<keyword evidence="3" id="KW-0238">DNA-binding</keyword>
<keyword evidence="4" id="KW-0804">Transcription</keyword>
<dbReference type="Gene3D" id="3.40.190.10">
    <property type="entry name" value="Periplasmic binding protein-like II"/>
    <property type="match status" value="2"/>
</dbReference>
<dbReference type="Pfam" id="PF00126">
    <property type="entry name" value="HTH_1"/>
    <property type="match status" value="1"/>
</dbReference>
<dbReference type="EMBL" id="CP121252">
    <property type="protein sequence ID" value="WFP16468.1"/>
    <property type="molecule type" value="Genomic_DNA"/>
</dbReference>
<evidence type="ECO:0000256" key="3">
    <source>
        <dbReference type="ARBA" id="ARBA00023125"/>
    </source>
</evidence>
<evidence type="ECO:0000313" key="6">
    <source>
        <dbReference type="EMBL" id="WFP16468.1"/>
    </source>
</evidence>
<evidence type="ECO:0000256" key="1">
    <source>
        <dbReference type="ARBA" id="ARBA00009437"/>
    </source>
</evidence>
<dbReference type="Pfam" id="PF03466">
    <property type="entry name" value="LysR_substrate"/>
    <property type="match status" value="1"/>
</dbReference>
<accession>A0ABY8H738</accession>
<keyword evidence="2" id="KW-0805">Transcription regulation</keyword>
<reference evidence="6 7" key="1">
    <citation type="submission" date="2023-04" db="EMBL/GenBank/DDBJ databases">
        <title>Funneling lignin-derived compounds into biodiesel using alkali-halophilic Citricoccus sp. P2.</title>
        <authorList>
            <person name="Luo C.-B."/>
        </authorList>
    </citation>
    <scope>NUCLEOTIDE SEQUENCE [LARGE SCALE GENOMIC DNA]</scope>
    <source>
        <strain evidence="6 7">P2</strain>
    </source>
</reference>
<dbReference type="Gene3D" id="1.10.10.10">
    <property type="entry name" value="Winged helix-like DNA-binding domain superfamily/Winged helix DNA-binding domain"/>
    <property type="match status" value="1"/>
</dbReference>
<dbReference type="Proteomes" id="UP001219037">
    <property type="component" value="Chromosome"/>
</dbReference>
<sequence>MDADSSSPTSPSSPQITLRQLELFCAAARTGSFTAAAQERYVTPNAVAGAVTDLETALKVRLCVRRRARGLELTGAGEALLARAQHLLVTAEDLVLNIGDHDGAPRGPVRLGCYTTLAATLIPPLWEHVSAHLPGVRLDMVEGTATELAEQVTAGRLDMLIAYEVGLSPELAARTLFTTEPQVILPADHRLAAHRAPVPLTELAEDPLILLDLPPAGENTLELMRQHGLRPRIAHRTTSFELVRSMVARGFGYSLLFQRPHIDVSHEGRALASLPTEPALPAEPIVLAHDHQVPLTSRAAAVAAAASELFARTPHQ</sequence>
<evidence type="ECO:0000256" key="2">
    <source>
        <dbReference type="ARBA" id="ARBA00023015"/>
    </source>
</evidence>
<gene>
    <name evidence="6" type="ORF">P8192_13980</name>
</gene>
<protein>
    <submittedName>
        <fullName evidence="6">LysR family transcriptional regulator</fullName>
    </submittedName>
</protein>